<accession>A0A285FWX7</accession>
<gene>
    <name evidence="3" type="ORF">SAMN06265827_10317</name>
</gene>
<dbReference type="InterPro" id="IPR001296">
    <property type="entry name" value="Glyco_trans_1"/>
</dbReference>
<name>A0A285FWX7_9FIRM</name>
<dbReference type="Proteomes" id="UP000219573">
    <property type="component" value="Unassembled WGS sequence"/>
</dbReference>
<dbReference type="Pfam" id="PF00534">
    <property type="entry name" value="Glycos_transf_1"/>
    <property type="match status" value="1"/>
</dbReference>
<evidence type="ECO:0000313" key="4">
    <source>
        <dbReference type="Proteomes" id="UP000219573"/>
    </source>
</evidence>
<dbReference type="Pfam" id="PF13439">
    <property type="entry name" value="Glyco_transf_4"/>
    <property type="match status" value="1"/>
</dbReference>
<dbReference type="InterPro" id="IPR028098">
    <property type="entry name" value="Glyco_trans_4-like_N"/>
</dbReference>
<dbReference type="PANTHER" id="PTHR45947:SF3">
    <property type="entry name" value="SULFOQUINOVOSYL TRANSFERASE SQD2"/>
    <property type="match status" value="1"/>
</dbReference>
<dbReference type="Gene3D" id="3.40.50.2000">
    <property type="entry name" value="Glycogen Phosphorylase B"/>
    <property type="match status" value="2"/>
</dbReference>
<dbReference type="InterPro" id="IPR050194">
    <property type="entry name" value="Glycosyltransferase_grp1"/>
</dbReference>
<dbReference type="RefSeq" id="WP_097016500.1">
    <property type="nucleotide sequence ID" value="NZ_OBDZ01000003.1"/>
</dbReference>
<evidence type="ECO:0000259" key="1">
    <source>
        <dbReference type="Pfam" id="PF00534"/>
    </source>
</evidence>
<keyword evidence="3" id="KW-0808">Transferase</keyword>
<evidence type="ECO:0000313" key="3">
    <source>
        <dbReference type="EMBL" id="SNY15324.1"/>
    </source>
</evidence>
<keyword evidence="4" id="KW-1185">Reference proteome</keyword>
<reference evidence="4" key="1">
    <citation type="submission" date="2017-09" db="EMBL/GenBank/DDBJ databases">
        <authorList>
            <person name="Varghese N."/>
            <person name="Submissions S."/>
        </authorList>
    </citation>
    <scope>NUCLEOTIDE SEQUENCE [LARGE SCALE GENOMIC DNA]</scope>
    <source>
        <strain evidence="4">MSL47</strain>
    </source>
</reference>
<feature type="domain" description="Glycosyltransferase subfamily 4-like N-terminal" evidence="2">
    <location>
        <begin position="17"/>
        <end position="174"/>
    </location>
</feature>
<evidence type="ECO:0000259" key="2">
    <source>
        <dbReference type="Pfam" id="PF13439"/>
    </source>
</evidence>
<sequence>MKIAYIVSTLKRAGPTNQLSYIIKYLNRDKFDPIIITLSPEPEESLKSRFVKMDVKIESLYLSRIQGLFLAQLRLKNLLAKYNPDVIHTQGMRADFLSANYFNEYKRVCTVRNYPYYDYPMTYGKIKGIIMAKFHLNALSKIDYPMACSKSVSEMLKDNKNFDINFIQNGVDNEKFKRPTKQEKRLWREKLNISLDKKIFVSVGHLSSRKDPITIIDAFKNSKIFQGSHLIFLGDGELRNECKHAIEGYENIKLMGRVNNVNEYLMASDYFISSSLAEGLPNTVMEALSTGLPCILSNIPPHKEILSFNNRAGFLFKCKDTKVLSQIIDNSVQKEYNEMTEAAKDIIDNYLSAKIMSQKYQELYGK</sequence>
<dbReference type="GO" id="GO:0016757">
    <property type="term" value="F:glycosyltransferase activity"/>
    <property type="evidence" value="ECO:0007669"/>
    <property type="project" value="InterPro"/>
</dbReference>
<proteinExistence type="predicted"/>
<dbReference type="AlphaFoldDB" id="A0A285FWX7"/>
<feature type="domain" description="Glycosyl transferase family 1" evidence="1">
    <location>
        <begin position="184"/>
        <end position="344"/>
    </location>
</feature>
<organism evidence="3 4">
    <name type="scientific">Orenia metallireducens</name>
    <dbReference type="NCBI Taxonomy" id="1413210"/>
    <lineage>
        <taxon>Bacteria</taxon>
        <taxon>Bacillati</taxon>
        <taxon>Bacillota</taxon>
        <taxon>Clostridia</taxon>
        <taxon>Halanaerobiales</taxon>
        <taxon>Halobacteroidaceae</taxon>
        <taxon>Orenia</taxon>
    </lineage>
</organism>
<dbReference type="PANTHER" id="PTHR45947">
    <property type="entry name" value="SULFOQUINOVOSYL TRANSFERASE SQD2"/>
    <property type="match status" value="1"/>
</dbReference>
<protein>
    <submittedName>
        <fullName evidence="3">Glycosyltransferase involved in cell wall bisynthesis</fullName>
    </submittedName>
</protein>
<dbReference type="SUPFAM" id="SSF53756">
    <property type="entry name" value="UDP-Glycosyltransferase/glycogen phosphorylase"/>
    <property type="match status" value="1"/>
</dbReference>
<dbReference type="EMBL" id="OBDZ01000003">
    <property type="protein sequence ID" value="SNY15324.1"/>
    <property type="molecule type" value="Genomic_DNA"/>
</dbReference>